<dbReference type="SUPFAM" id="SSF54106">
    <property type="entry name" value="LysM domain"/>
    <property type="match status" value="2"/>
</dbReference>
<dbReference type="InterPro" id="IPR011055">
    <property type="entry name" value="Dup_hybrid_motif"/>
</dbReference>
<keyword evidence="5" id="KW-1185">Reference proteome</keyword>
<dbReference type="Gene3D" id="3.10.350.10">
    <property type="entry name" value="LysM domain"/>
    <property type="match status" value="2"/>
</dbReference>
<organism evidence="4 5">
    <name type="scientific">Sulfitobacter indolifex HEL-45</name>
    <dbReference type="NCBI Taxonomy" id="391624"/>
    <lineage>
        <taxon>Bacteria</taxon>
        <taxon>Pseudomonadati</taxon>
        <taxon>Pseudomonadota</taxon>
        <taxon>Alphaproteobacteria</taxon>
        <taxon>Rhodobacterales</taxon>
        <taxon>Roseobacteraceae</taxon>
        <taxon>Sulfitobacter</taxon>
    </lineage>
</organism>
<protein>
    <submittedName>
        <fullName evidence="4">LysM domain/M23/M37 peptidase</fullName>
    </submittedName>
</protein>
<feature type="domain" description="LysM" evidence="3">
    <location>
        <begin position="185"/>
        <end position="229"/>
    </location>
</feature>
<dbReference type="InterPro" id="IPR050570">
    <property type="entry name" value="Cell_wall_metabolism_enzyme"/>
</dbReference>
<dbReference type="Pfam" id="PF01476">
    <property type="entry name" value="LysM"/>
    <property type="match status" value="2"/>
</dbReference>
<accession>A0ABP2D9M1</accession>
<dbReference type="PANTHER" id="PTHR21666">
    <property type="entry name" value="PEPTIDASE-RELATED"/>
    <property type="match status" value="1"/>
</dbReference>
<dbReference type="InterPro" id="IPR036779">
    <property type="entry name" value="LysM_dom_sf"/>
</dbReference>
<dbReference type="Pfam" id="PF01551">
    <property type="entry name" value="Peptidase_M23"/>
    <property type="match status" value="1"/>
</dbReference>
<evidence type="ECO:0000256" key="1">
    <source>
        <dbReference type="SAM" id="MobiDB-lite"/>
    </source>
</evidence>
<keyword evidence="2" id="KW-0732">Signal</keyword>
<dbReference type="PROSITE" id="PS51782">
    <property type="entry name" value="LYSM"/>
    <property type="match status" value="1"/>
</dbReference>
<feature type="compositionally biased region" description="Low complexity" evidence="1">
    <location>
        <begin position="155"/>
        <end position="166"/>
    </location>
</feature>
<feature type="chain" id="PRO_5045076806" evidence="2">
    <location>
        <begin position="27"/>
        <end position="422"/>
    </location>
</feature>
<sequence length="422" mass="44034">MQMRQTRLRRPTRLTLMAGSSAILLAGCENQPLDYDMRSTFGDGFSTAEAARGPLADRPKADARGVIAYPNYQVAVARRGDTLADVAARVGTDSNELARYNGIELGVPLRQGEIIALPRRVAEPAPGTNGSVDITTLAGSAIDRAPATPNVQTQSLPPASSSISTPAPRPAPSPQPAPSPSTEPVRHRVERGETAYTVARLYNVPVKALAEWNGLGPDFAIREGQFLLIPVEKQAPPRQATNTASSATASPPPPPVTSAPGAGSPTPTPPSAAKPLPQDEAAKPLPPKIEPKEPVADVGKPTAPAKASKMTPPVQGSIIRAYSKGKNEGINIQGSPGAPVKAAEGGTVAAITKSAEGIPIVVVRHPDNLLTVYANVDGVNVAKGDTVSRGQQIAKLRSGSESHVHFEVRKGFESVDPTPYIQ</sequence>
<feature type="region of interest" description="Disordered" evidence="1">
    <location>
        <begin position="147"/>
        <end position="188"/>
    </location>
</feature>
<feature type="region of interest" description="Disordered" evidence="1">
    <location>
        <begin position="235"/>
        <end position="314"/>
    </location>
</feature>
<dbReference type="EMBL" id="ABID01000005">
    <property type="protein sequence ID" value="EDQ03986.1"/>
    <property type="molecule type" value="Genomic_DNA"/>
</dbReference>
<dbReference type="CDD" id="cd12797">
    <property type="entry name" value="M23_peptidase"/>
    <property type="match status" value="1"/>
</dbReference>
<evidence type="ECO:0000313" key="5">
    <source>
        <dbReference type="Proteomes" id="UP000003257"/>
    </source>
</evidence>
<dbReference type="PANTHER" id="PTHR21666:SF270">
    <property type="entry name" value="MUREIN HYDROLASE ACTIVATOR ENVC"/>
    <property type="match status" value="1"/>
</dbReference>
<feature type="signal peptide" evidence="2">
    <location>
        <begin position="1"/>
        <end position="26"/>
    </location>
</feature>
<proteinExistence type="predicted"/>
<dbReference type="Proteomes" id="UP000003257">
    <property type="component" value="Unassembled WGS sequence"/>
</dbReference>
<dbReference type="InterPro" id="IPR016047">
    <property type="entry name" value="M23ase_b-sheet_dom"/>
</dbReference>
<dbReference type="InterPro" id="IPR018392">
    <property type="entry name" value="LysM"/>
</dbReference>
<comment type="caution">
    <text evidence="4">The sequence shown here is derived from an EMBL/GenBank/DDBJ whole genome shotgun (WGS) entry which is preliminary data.</text>
</comment>
<dbReference type="CDD" id="cd00118">
    <property type="entry name" value="LysM"/>
    <property type="match status" value="1"/>
</dbReference>
<name>A0ABP2D9M1_9RHOB</name>
<evidence type="ECO:0000259" key="3">
    <source>
        <dbReference type="PROSITE" id="PS51782"/>
    </source>
</evidence>
<dbReference type="Gene3D" id="2.70.70.10">
    <property type="entry name" value="Glucose Permease (Domain IIA)"/>
    <property type="match status" value="1"/>
</dbReference>
<dbReference type="SUPFAM" id="SSF51261">
    <property type="entry name" value="Duplicated hybrid motif"/>
    <property type="match status" value="1"/>
</dbReference>
<evidence type="ECO:0000256" key="2">
    <source>
        <dbReference type="SAM" id="SignalP"/>
    </source>
</evidence>
<reference evidence="4 5" key="1">
    <citation type="submission" date="2007-11" db="EMBL/GenBank/DDBJ databases">
        <authorList>
            <person name="Wagner-Dobler I."/>
            <person name="Ferriera S."/>
            <person name="Johnson J."/>
            <person name="Kravitz S."/>
            <person name="Beeson K."/>
            <person name="Sutton G."/>
            <person name="Rogers Y.-H."/>
            <person name="Friedman R."/>
            <person name="Frazier M."/>
            <person name="Venter J.C."/>
        </authorList>
    </citation>
    <scope>NUCLEOTIDE SEQUENCE [LARGE SCALE GENOMIC DNA]</scope>
    <source>
        <strain evidence="4 5">HEL-45</strain>
    </source>
</reference>
<evidence type="ECO:0000313" key="4">
    <source>
        <dbReference type="EMBL" id="EDQ03986.1"/>
    </source>
</evidence>
<dbReference type="PROSITE" id="PS51257">
    <property type="entry name" value="PROKAR_LIPOPROTEIN"/>
    <property type="match status" value="1"/>
</dbReference>
<gene>
    <name evidence="4" type="ORF">OIHEL45_11650</name>
</gene>
<feature type="compositionally biased region" description="Pro residues" evidence="1">
    <location>
        <begin position="167"/>
        <end position="181"/>
    </location>
</feature>
<dbReference type="SMART" id="SM00257">
    <property type="entry name" value="LysM"/>
    <property type="match status" value="2"/>
</dbReference>